<keyword evidence="3" id="KW-0812">Transmembrane</keyword>
<sequence>MLLTIVRCFVFVLLRFVSYFVLLALLLFDISLVEVKSQFCDGISQYGRCSPNSACACYHIAGAINIGICVDVFVDCSALVACVDSDNTCYETNHRCVHHPQCHSSPVCYPVPSFNQRLCPPIPKYLDIVLLCILVHPLRGNAIDIHSNAQWQENGLTEAGGNRRGNATNQLNNPGGVYVDDDQTVYVADASNHRIMEWKMGAMSSQVVAGGNGDGNGTHQLYGPLDVIVDSETDSLIISDHYNKRVVRWSRRNGTHGETIISNISCWGLTMDENGSLYVAEFSKHEVRRYRRGESQGTVVAGGNGSGNRLDQLYYPRYVFVDRNNSVYVSDWGNYRVMKWLEGAKEVIVVAGGNGQGNALTQLHYPLGVVADQLGTVYVAEQLNNRVVRWPKGATEGSIIIGGNGIGDKSNQLDWPVGLSFDGHGNFYVVDNGNSRVQKFNIASNQ</sequence>
<evidence type="ECO:0000256" key="1">
    <source>
        <dbReference type="ARBA" id="ARBA00022737"/>
    </source>
</evidence>
<dbReference type="Proteomes" id="UP000663870">
    <property type="component" value="Unassembled WGS sequence"/>
</dbReference>
<dbReference type="Proteomes" id="UP000663823">
    <property type="component" value="Unassembled WGS sequence"/>
</dbReference>
<dbReference type="Gene3D" id="2.40.10.500">
    <property type="match status" value="2"/>
</dbReference>
<dbReference type="EMBL" id="CAJNOH010000402">
    <property type="protein sequence ID" value="CAF1028976.1"/>
    <property type="molecule type" value="Genomic_DNA"/>
</dbReference>
<name>A0A814TWU4_9BILA</name>
<dbReference type="EMBL" id="CAJNOO010001535">
    <property type="protein sequence ID" value="CAF1167332.1"/>
    <property type="molecule type" value="Genomic_DNA"/>
</dbReference>
<dbReference type="InterPro" id="IPR011042">
    <property type="entry name" value="6-blade_b-propeller_TolB-like"/>
</dbReference>
<dbReference type="InterPro" id="IPR050952">
    <property type="entry name" value="TRIM-NHL_E3_ligases"/>
</dbReference>
<dbReference type="Pfam" id="PF01436">
    <property type="entry name" value="NHL"/>
    <property type="match status" value="2"/>
</dbReference>
<gene>
    <name evidence="8" type="ORF">FNK824_LOCUS23306</name>
    <name evidence="7" type="ORF">JXQ802_LOCUS36448</name>
    <name evidence="9" type="ORF">OTI717_LOCUS26627</name>
    <name evidence="4" type="ORF">PYM288_LOCUS16031</name>
    <name evidence="5" type="ORF">RFH988_LOCUS22773</name>
    <name evidence="6" type="ORF">SEV965_LOCUS19328</name>
</gene>
<accession>A0A814TWU4</accession>
<dbReference type="GO" id="GO:0008270">
    <property type="term" value="F:zinc ion binding"/>
    <property type="evidence" value="ECO:0007669"/>
    <property type="project" value="UniProtKB-KW"/>
</dbReference>
<dbReference type="EMBL" id="CAJOBE010004903">
    <property type="protein sequence ID" value="CAF3952477.1"/>
    <property type="molecule type" value="Genomic_DNA"/>
</dbReference>
<keyword evidence="1" id="KW-0677">Repeat</keyword>
<keyword evidence="3" id="KW-1133">Transmembrane helix</keyword>
<dbReference type="InterPro" id="IPR001258">
    <property type="entry name" value="NHL_repeat"/>
</dbReference>
<dbReference type="Proteomes" id="UP000663882">
    <property type="component" value="Unassembled WGS sequence"/>
</dbReference>
<proteinExistence type="predicted"/>
<evidence type="ECO:0000313" key="10">
    <source>
        <dbReference type="Proteomes" id="UP000663870"/>
    </source>
</evidence>
<dbReference type="CDD" id="cd05819">
    <property type="entry name" value="NHL"/>
    <property type="match status" value="1"/>
</dbReference>
<evidence type="ECO:0000256" key="3">
    <source>
        <dbReference type="SAM" id="Phobius"/>
    </source>
</evidence>
<evidence type="ECO:0000313" key="6">
    <source>
        <dbReference type="EMBL" id="CAF1167569.1"/>
    </source>
</evidence>
<protein>
    <submittedName>
        <fullName evidence="5">Uncharacterized protein</fullName>
    </submittedName>
</protein>
<evidence type="ECO:0000313" key="9">
    <source>
        <dbReference type="EMBL" id="CAF3955753.1"/>
    </source>
</evidence>
<feature type="repeat" description="NHL" evidence="2">
    <location>
        <begin position="412"/>
        <end position="443"/>
    </location>
</feature>
<dbReference type="EMBL" id="CAJOAX010005652">
    <property type="protein sequence ID" value="CAF3955753.1"/>
    <property type="molecule type" value="Genomic_DNA"/>
</dbReference>
<dbReference type="PANTHER" id="PTHR24104:SF25">
    <property type="entry name" value="PROTEIN LIN-41"/>
    <property type="match status" value="1"/>
</dbReference>
<evidence type="ECO:0000256" key="2">
    <source>
        <dbReference type="PROSITE-ProRule" id="PRU00504"/>
    </source>
</evidence>
<keyword evidence="3" id="KW-0472">Membrane</keyword>
<dbReference type="OrthoDB" id="342730at2759"/>
<dbReference type="PROSITE" id="PS51125">
    <property type="entry name" value="NHL"/>
    <property type="match status" value="2"/>
</dbReference>
<organism evidence="5 11">
    <name type="scientific">Rotaria sordida</name>
    <dbReference type="NCBI Taxonomy" id="392033"/>
    <lineage>
        <taxon>Eukaryota</taxon>
        <taxon>Metazoa</taxon>
        <taxon>Spiralia</taxon>
        <taxon>Gnathifera</taxon>
        <taxon>Rotifera</taxon>
        <taxon>Eurotatoria</taxon>
        <taxon>Bdelloidea</taxon>
        <taxon>Philodinida</taxon>
        <taxon>Philodinidae</taxon>
        <taxon>Rotaria</taxon>
    </lineage>
</organism>
<feature type="repeat" description="NHL" evidence="2">
    <location>
        <begin position="163"/>
        <end position="201"/>
    </location>
</feature>
<dbReference type="Proteomes" id="UP000663889">
    <property type="component" value="Unassembled WGS sequence"/>
</dbReference>
<dbReference type="Proteomes" id="UP000663874">
    <property type="component" value="Unassembled WGS sequence"/>
</dbReference>
<evidence type="ECO:0000313" key="8">
    <source>
        <dbReference type="EMBL" id="CAF3952477.1"/>
    </source>
</evidence>
<dbReference type="EMBL" id="CAJNOL010001871">
    <property type="protein sequence ID" value="CAF1431246.1"/>
    <property type="molecule type" value="Genomic_DNA"/>
</dbReference>
<dbReference type="SUPFAM" id="SSF101898">
    <property type="entry name" value="NHL repeat"/>
    <property type="match status" value="1"/>
</dbReference>
<dbReference type="AlphaFoldDB" id="A0A814TWU4"/>
<evidence type="ECO:0000313" key="4">
    <source>
        <dbReference type="EMBL" id="CAF1028976.1"/>
    </source>
</evidence>
<feature type="transmembrane region" description="Helical" evidence="3">
    <location>
        <begin position="12"/>
        <end position="33"/>
    </location>
</feature>
<dbReference type="PANTHER" id="PTHR24104">
    <property type="entry name" value="E3 UBIQUITIN-PROTEIN LIGASE NHLRC1-RELATED"/>
    <property type="match status" value="1"/>
</dbReference>
<dbReference type="Proteomes" id="UP000663854">
    <property type="component" value="Unassembled WGS sequence"/>
</dbReference>
<dbReference type="Gene3D" id="2.120.10.30">
    <property type="entry name" value="TolB, C-terminal domain"/>
    <property type="match status" value="1"/>
</dbReference>
<evidence type="ECO:0000313" key="7">
    <source>
        <dbReference type="EMBL" id="CAF1431246.1"/>
    </source>
</evidence>
<comment type="caution">
    <text evidence="5">The sequence shown here is derived from an EMBL/GenBank/DDBJ whole genome shotgun (WGS) entry which is preliminary data.</text>
</comment>
<evidence type="ECO:0000313" key="5">
    <source>
        <dbReference type="EMBL" id="CAF1167332.1"/>
    </source>
</evidence>
<reference evidence="5" key="1">
    <citation type="submission" date="2021-02" db="EMBL/GenBank/DDBJ databases">
        <authorList>
            <person name="Nowell W R."/>
        </authorList>
    </citation>
    <scope>NUCLEOTIDE SEQUENCE</scope>
</reference>
<keyword evidence="10" id="KW-1185">Reference proteome</keyword>
<evidence type="ECO:0000313" key="11">
    <source>
        <dbReference type="Proteomes" id="UP000663882"/>
    </source>
</evidence>
<dbReference type="EMBL" id="CAJNOU010001198">
    <property type="protein sequence ID" value="CAF1167569.1"/>
    <property type="molecule type" value="Genomic_DNA"/>
</dbReference>